<organism evidence="1 2">
    <name type="scientific">Gnathostoma spinigerum</name>
    <dbReference type="NCBI Taxonomy" id="75299"/>
    <lineage>
        <taxon>Eukaryota</taxon>
        <taxon>Metazoa</taxon>
        <taxon>Ecdysozoa</taxon>
        <taxon>Nematoda</taxon>
        <taxon>Chromadorea</taxon>
        <taxon>Rhabditida</taxon>
        <taxon>Spirurina</taxon>
        <taxon>Gnathostomatomorpha</taxon>
        <taxon>Gnathostomatoidea</taxon>
        <taxon>Gnathostomatidae</taxon>
        <taxon>Gnathostoma</taxon>
    </lineage>
</organism>
<dbReference type="Gene3D" id="1.25.40.10">
    <property type="entry name" value="Tetratricopeptide repeat domain"/>
    <property type="match status" value="1"/>
</dbReference>
<dbReference type="Pfam" id="PF17004">
    <property type="entry name" value="SRP_TPR_like"/>
    <property type="match status" value="1"/>
</dbReference>
<proteinExistence type="predicted"/>
<dbReference type="InterPro" id="IPR026270">
    <property type="entry name" value="SRP72"/>
</dbReference>
<dbReference type="PANTHER" id="PTHR14094">
    <property type="entry name" value="SIGNAL RECOGNITION PARTICLE 72"/>
    <property type="match status" value="1"/>
</dbReference>
<dbReference type="InterPro" id="IPR031545">
    <property type="entry name" value="SRP72_TPR-like"/>
</dbReference>
<keyword evidence="2" id="KW-1185">Reference proteome</keyword>
<dbReference type="EMBL" id="JBGFUD010010981">
    <property type="protein sequence ID" value="MFH4983064.1"/>
    <property type="molecule type" value="Genomic_DNA"/>
</dbReference>
<protein>
    <submittedName>
        <fullName evidence="1">Uncharacterized protein</fullName>
    </submittedName>
</protein>
<evidence type="ECO:0000313" key="1">
    <source>
        <dbReference type="EMBL" id="MFH4983064.1"/>
    </source>
</evidence>
<reference evidence="1 2" key="1">
    <citation type="submission" date="2024-08" db="EMBL/GenBank/DDBJ databases">
        <title>Gnathostoma spinigerum genome.</title>
        <authorList>
            <person name="Gonzalez-Bertolin B."/>
            <person name="Monzon S."/>
            <person name="Zaballos A."/>
            <person name="Jimenez P."/>
            <person name="Dekumyoy P."/>
            <person name="Varona S."/>
            <person name="Cuesta I."/>
            <person name="Sumanam S."/>
            <person name="Adisakwattana P."/>
            <person name="Gasser R.B."/>
            <person name="Hernandez-Gonzalez A."/>
            <person name="Young N.D."/>
            <person name="Perteguer M.J."/>
        </authorList>
    </citation>
    <scope>NUCLEOTIDE SEQUENCE [LARGE SCALE GENOMIC DNA]</scope>
    <source>
        <strain evidence="1">AL3</strain>
        <tissue evidence="1">Liver</tissue>
    </source>
</reference>
<dbReference type="AlphaFoldDB" id="A0ABD6EY34"/>
<name>A0ABD6EY34_9BILA</name>
<dbReference type="SUPFAM" id="SSF48452">
    <property type="entry name" value="TPR-like"/>
    <property type="match status" value="1"/>
</dbReference>
<dbReference type="Proteomes" id="UP001608902">
    <property type="component" value="Unassembled WGS sequence"/>
</dbReference>
<comment type="caution">
    <text evidence="1">The sequence shown here is derived from an EMBL/GenBank/DDBJ whole genome shotgun (WGS) entry which is preliminary data.</text>
</comment>
<accession>A0ABD6EY34</accession>
<gene>
    <name evidence="1" type="ORF">AB6A40_009773</name>
</gene>
<evidence type="ECO:0000313" key="2">
    <source>
        <dbReference type="Proteomes" id="UP001608902"/>
    </source>
</evidence>
<dbReference type="InterPro" id="IPR011990">
    <property type="entry name" value="TPR-like_helical_dom_sf"/>
</dbReference>
<dbReference type="PANTHER" id="PTHR14094:SF9">
    <property type="entry name" value="SIGNAL RECOGNITION PARTICLE SUBUNIT SRP72"/>
    <property type="match status" value="1"/>
</dbReference>
<sequence length="127" mass="14178">MGVDGARLLFVELAKADTSGDYEKAVKIANKILRQYPKETSAFKCKTVALIQLGHFAEALALMKKTPSHQMGECGFEKAYAQYRLNDDNAALETLSKLDASDVRCMELKAQVLYRKGSYEEALLLLR</sequence>